<keyword evidence="3" id="KW-1185">Reference proteome</keyword>
<accession>A0ABR5YCW4</accession>
<sequence length="134" mass="14673">MARWVLAGLALAFAAPVLAQDAPADPPQRVRNATVYGDEACPKPSSDDEIVVCARLGENERYRIPKRFRNPPDKSSAGASWAMRADSAMEEARIGRPNSCSVVGTGGQTGCTQAMLRQWFAWRRDQQAQERAIP</sequence>
<name>A0ABR5YCW4_9SPHN</name>
<feature type="chain" id="PRO_5045677374" description="Secreted protein" evidence="1">
    <location>
        <begin position="20"/>
        <end position="134"/>
    </location>
</feature>
<evidence type="ECO:0008006" key="4">
    <source>
        <dbReference type="Google" id="ProtNLM"/>
    </source>
</evidence>
<proteinExistence type="predicted"/>
<organism evidence="2 3">
    <name type="scientific">Sphingomonas hankookensis</name>
    <dbReference type="NCBI Taxonomy" id="563996"/>
    <lineage>
        <taxon>Bacteria</taxon>
        <taxon>Pseudomonadati</taxon>
        <taxon>Pseudomonadota</taxon>
        <taxon>Alphaproteobacteria</taxon>
        <taxon>Sphingomonadales</taxon>
        <taxon>Sphingomonadaceae</taxon>
        <taxon>Sphingomonas</taxon>
    </lineage>
</organism>
<dbReference type="RefSeq" id="WP_066689800.1">
    <property type="nucleotide sequence ID" value="NZ_CP117025.1"/>
</dbReference>
<evidence type="ECO:0000313" key="3">
    <source>
        <dbReference type="Proteomes" id="UP000076609"/>
    </source>
</evidence>
<reference evidence="3" key="1">
    <citation type="submission" date="2016-01" db="EMBL/GenBank/DDBJ databases">
        <title>Draft genome of Chromobacterium sp. F49.</title>
        <authorList>
            <person name="Hong K.W."/>
        </authorList>
    </citation>
    <scope>NUCLEOTIDE SEQUENCE [LARGE SCALE GENOMIC DNA]</scope>
    <source>
        <strain evidence="3">CN3</strain>
    </source>
</reference>
<feature type="signal peptide" evidence="1">
    <location>
        <begin position="1"/>
        <end position="19"/>
    </location>
</feature>
<comment type="caution">
    <text evidence="2">The sequence shown here is derived from an EMBL/GenBank/DDBJ whole genome shotgun (WGS) entry which is preliminary data.</text>
</comment>
<evidence type="ECO:0000256" key="1">
    <source>
        <dbReference type="SAM" id="SignalP"/>
    </source>
</evidence>
<dbReference type="EMBL" id="LQQO01000012">
    <property type="protein sequence ID" value="KZE15320.1"/>
    <property type="molecule type" value="Genomic_DNA"/>
</dbReference>
<keyword evidence="1" id="KW-0732">Signal</keyword>
<gene>
    <name evidence="2" type="ORF">AVT10_02980</name>
</gene>
<dbReference type="Proteomes" id="UP000076609">
    <property type="component" value="Unassembled WGS sequence"/>
</dbReference>
<protein>
    <recommendedName>
        <fullName evidence="4">Secreted protein</fullName>
    </recommendedName>
</protein>
<evidence type="ECO:0000313" key="2">
    <source>
        <dbReference type="EMBL" id="KZE15320.1"/>
    </source>
</evidence>